<evidence type="ECO:0000313" key="8">
    <source>
        <dbReference type="EMBL" id="QCC04932.1"/>
    </source>
</evidence>
<organism evidence="7 9">
    <name type="scientific">Cupriavidus necator (strain ATCC 17699 / DSM 428 / KCTC 22496 / NCIMB 10442 / H16 / Stanier 337)</name>
    <name type="common">Ralstonia eutropha</name>
    <dbReference type="NCBI Taxonomy" id="381666"/>
    <lineage>
        <taxon>Bacteria</taxon>
        <taxon>Pseudomonadati</taxon>
        <taxon>Pseudomonadota</taxon>
        <taxon>Betaproteobacteria</taxon>
        <taxon>Burkholderiales</taxon>
        <taxon>Burkholderiaceae</taxon>
        <taxon>Cupriavidus</taxon>
    </lineage>
</organism>
<dbReference type="InterPro" id="IPR013762">
    <property type="entry name" value="Integrase-like_cat_sf"/>
</dbReference>
<dbReference type="CDD" id="cd00796">
    <property type="entry name" value="INT_Rci_Hp1_C"/>
    <property type="match status" value="1"/>
</dbReference>
<dbReference type="KEGG" id="reh:H16_B2379"/>
<gene>
    <name evidence="7" type="ordered locus">H16_B2379</name>
    <name evidence="8" type="ORF">E6A55_31190</name>
</gene>
<dbReference type="InterPro" id="IPR011010">
    <property type="entry name" value="DNA_brk_join_enz"/>
</dbReference>
<evidence type="ECO:0000256" key="2">
    <source>
        <dbReference type="ARBA" id="ARBA00023125"/>
    </source>
</evidence>
<evidence type="ECO:0000313" key="10">
    <source>
        <dbReference type="Proteomes" id="UP000296079"/>
    </source>
</evidence>
<reference evidence="7 9" key="1">
    <citation type="journal article" date="2006" name="Nat. Biotechnol.">
        <title>Genome sequence of the bioplastic-producing 'Knallgas' bacterium Ralstonia eutropha H16.</title>
        <authorList>
            <person name="Pohlmann A."/>
            <person name="Fricke W.F."/>
            <person name="Reinecke F."/>
            <person name="Kusian B."/>
            <person name="Liesegang H."/>
            <person name="Cramm R."/>
            <person name="Eitinger T."/>
            <person name="Ewering C."/>
            <person name="Potter M."/>
            <person name="Schwartz E."/>
            <person name="Strittmatter A."/>
            <person name="Voss I."/>
            <person name="Gottschalk G."/>
            <person name="Steinbuechel A."/>
            <person name="Friedrich B."/>
            <person name="Bowien B."/>
        </authorList>
    </citation>
    <scope>NUCLEOTIDE SEQUENCE [LARGE SCALE GENOMIC DNA]</scope>
    <source>
        <strain evidence="9">ATCC 17699 / DSM 428 / KCTC 22496 / NCIMB 10442 / H16 / Stanier 337</strain>
        <strain evidence="7">H16</strain>
    </source>
</reference>
<keyword evidence="1" id="KW-0229">DNA integration</keyword>
<protein>
    <submittedName>
        <fullName evidence="7">Phage integrase family protein</fullName>
    </submittedName>
    <submittedName>
        <fullName evidence="8">Site-specific integrase</fullName>
    </submittedName>
</protein>
<dbReference type="OrthoDB" id="662444at2"/>
<proteinExistence type="predicted"/>
<feature type="domain" description="Tyr recombinase" evidence="5">
    <location>
        <begin position="172"/>
        <end position="346"/>
    </location>
</feature>
<evidence type="ECO:0000256" key="4">
    <source>
        <dbReference type="PROSITE-ProRule" id="PRU01248"/>
    </source>
</evidence>
<dbReference type="RefSeq" id="WP_011617825.1">
    <property type="nucleotide sequence ID" value="NC_008314.1"/>
</dbReference>
<dbReference type="STRING" id="381666.H16_B2379"/>
<name>Q0JYL3_CUPNH</name>
<evidence type="ECO:0000259" key="6">
    <source>
        <dbReference type="PROSITE" id="PS51900"/>
    </source>
</evidence>
<evidence type="ECO:0000313" key="7">
    <source>
        <dbReference type="EMBL" id="CAJ97161.1"/>
    </source>
</evidence>
<dbReference type="PANTHER" id="PTHR30349">
    <property type="entry name" value="PHAGE INTEGRASE-RELATED"/>
    <property type="match status" value="1"/>
</dbReference>
<dbReference type="PROSITE" id="PS51898">
    <property type="entry name" value="TYR_RECOMBINASE"/>
    <property type="match status" value="1"/>
</dbReference>
<dbReference type="SUPFAM" id="SSF56349">
    <property type="entry name" value="DNA breaking-rejoining enzymes"/>
    <property type="match status" value="1"/>
</dbReference>
<dbReference type="AlphaFoldDB" id="Q0JYL3"/>
<reference evidence="8 10" key="2">
    <citation type="submission" date="2019-04" db="EMBL/GenBank/DDBJ databases">
        <title>Long-read de novo sequencing of Cupriavidus necator H16.</title>
        <authorList>
            <person name="Little G.T."/>
            <person name="Ehsaan M."/>
            <person name="Arenas-Lopez C."/>
            <person name="Jawed K."/>
            <person name="Winzer K."/>
            <person name="Kovacs K."/>
            <person name="Malys N."/>
            <person name="Minton N.P."/>
        </authorList>
    </citation>
    <scope>NUCLEOTIDE SEQUENCE [LARGE SCALE GENOMIC DNA]</scope>
    <source>
        <strain evidence="8 10">H16</strain>
    </source>
</reference>
<dbReference type="InterPro" id="IPR050090">
    <property type="entry name" value="Tyrosine_recombinase_XerCD"/>
</dbReference>
<dbReference type="EMBL" id="AM260480">
    <property type="protein sequence ID" value="CAJ97161.1"/>
    <property type="molecule type" value="Genomic_DNA"/>
</dbReference>
<evidence type="ECO:0000259" key="5">
    <source>
        <dbReference type="PROSITE" id="PS51898"/>
    </source>
</evidence>
<dbReference type="PANTHER" id="PTHR30349:SF94">
    <property type="entry name" value="INTEGRASE_RECOMBINASE HI_1414-RELATED"/>
    <property type="match status" value="1"/>
</dbReference>
<dbReference type="InterPro" id="IPR002104">
    <property type="entry name" value="Integrase_catalytic"/>
</dbReference>
<dbReference type="eggNOG" id="COG0582">
    <property type="taxonomic scope" value="Bacteria"/>
</dbReference>
<dbReference type="GO" id="GO:0006310">
    <property type="term" value="P:DNA recombination"/>
    <property type="evidence" value="ECO:0007669"/>
    <property type="project" value="UniProtKB-KW"/>
</dbReference>
<dbReference type="Gene3D" id="1.10.150.130">
    <property type="match status" value="1"/>
</dbReference>
<dbReference type="Gene3D" id="1.10.443.10">
    <property type="entry name" value="Intergrase catalytic core"/>
    <property type="match status" value="1"/>
</dbReference>
<dbReference type="Proteomes" id="UP000008210">
    <property type="component" value="Chromosome 2"/>
</dbReference>
<keyword evidence="3" id="KW-0233">DNA recombination</keyword>
<dbReference type="HOGENOM" id="CLU_027562_32_1_4"/>
<evidence type="ECO:0000256" key="1">
    <source>
        <dbReference type="ARBA" id="ARBA00022908"/>
    </source>
</evidence>
<dbReference type="Pfam" id="PF00589">
    <property type="entry name" value="Phage_integrase"/>
    <property type="match status" value="1"/>
</dbReference>
<dbReference type="GO" id="GO:0015074">
    <property type="term" value="P:DNA integration"/>
    <property type="evidence" value="ECO:0007669"/>
    <property type="project" value="UniProtKB-KW"/>
</dbReference>
<evidence type="ECO:0000256" key="3">
    <source>
        <dbReference type="ARBA" id="ARBA00023172"/>
    </source>
</evidence>
<sequence length="346" mass="39529">MANFEHRGTTVRALVRMKGQRVSATFDNEKAAHEWARKTEKRISEGETIRKYDDTSDPSVAYLLEKYARDVSGGKRGAKVERYTLTAMSRDFPEIFGKRVSEFRKDDVEAYIKKRGSTTSRFGRKVAPGTIIREVTVLSAVFSYAIRRWEMPFFKRENPAQGIDNRPKSTEHRKRRVSDDEVKLICAQLDYVEGTVPKTSKQWTAWVFQFCLATAMRKGEVLAATWQHVHTDELYIHLPETKNGYARDVPLSPRAIALLASLKQGKGAQLVAPVKYKTLDSAFWRAKTEIGIQNLHWHDSRHEATTQLAKKLTNTLELAAVTGHRSLAMLHRYFNPTATEMARKLV</sequence>
<feature type="domain" description="Core-binding (CB)" evidence="6">
    <location>
        <begin position="58"/>
        <end position="146"/>
    </location>
</feature>
<dbReference type="InterPro" id="IPR044068">
    <property type="entry name" value="CB"/>
</dbReference>
<keyword evidence="9" id="KW-1185">Reference proteome</keyword>
<dbReference type="PROSITE" id="PS51900">
    <property type="entry name" value="CB"/>
    <property type="match status" value="1"/>
</dbReference>
<dbReference type="Proteomes" id="UP000296079">
    <property type="component" value="Chromosome 2"/>
</dbReference>
<dbReference type="EMBL" id="CP039288">
    <property type="protein sequence ID" value="QCC04932.1"/>
    <property type="molecule type" value="Genomic_DNA"/>
</dbReference>
<dbReference type="InterPro" id="IPR010998">
    <property type="entry name" value="Integrase_recombinase_N"/>
</dbReference>
<dbReference type="GO" id="GO:0003677">
    <property type="term" value="F:DNA binding"/>
    <property type="evidence" value="ECO:0007669"/>
    <property type="project" value="UniProtKB-UniRule"/>
</dbReference>
<keyword evidence="2 4" id="KW-0238">DNA-binding</keyword>
<evidence type="ECO:0000313" key="9">
    <source>
        <dbReference type="Proteomes" id="UP000008210"/>
    </source>
</evidence>
<accession>Q0JYL3</accession>